<accession>A0A239CVU5</accession>
<sequence>MVAVRKLLCAAGVLLVSGCLGGVPQSNPDRAETEARDGLAAFFARSGPAAGRRKAPLARASLAGGDVTVAGPDGYCVDPSTRRSAPERGFALIASCYILSGGKAGRPVVPMLVTVTVGPRGDSTDLPTPKALAQAANAVLLDGNASSGRVTAHLADGGDGMFEGSDPRYWRAAFLQGDRMVGLALYAPRGSALAGDQGEAMITRVKDRIATLSKATAPRKTTPTQKPAGGMLGRLFNRQDLPQ</sequence>
<reference evidence="3 4" key="1">
    <citation type="submission" date="2017-06" db="EMBL/GenBank/DDBJ databases">
        <authorList>
            <person name="Kim H.J."/>
            <person name="Triplett B.A."/>
        </authorList>
    </citation>
    <scope>NUCLEOTIDE SEQUENCE [LARGE SCALE GENOMIC DNA]</scope>
    <source>
        <strain evidence="3 4">DSM 11445</strain>
    </source>
</reference>
<organism evidence="3 4">
    <name type="scientific">Antarctobacter heliothermus</name>
    <dbReference type="NCBI Taxonomy" id="74033"/>
    <lineage>
        <taxon>Bacteria</taxon>
        <taxon>Pseudomonadati</taxon>
        <taxon>Pseudomonadota</taxon>
        <taxon>Alphaproteobacteria</taxon>
        <taxon>Rhodobacterales</taxon>
        <taxon>Roseobacteraceae</taxon>
        <taxon>Antarctobacter</taxon>
    </lineage>
</organism>
<feature type="region of interest" description="Disordered" evidence="1">
    <location>
        <begin position="215"/>
        <end position="243"/>
    </location>
</feature>
<dbReference type="PROSITE" id="PS51257">
    <property type="entry name" value="PROKAR_LIPOPROTEIN"/>
    <property type="match status" value="1"/>
</dbReference>
<gene>
    <name evidence="3" type="ORF">SAMN04488078_100831</name>
</gene>
<feature type="signal peptide" evidence="2">
    <location>
        <begin position="1"/>
        <end position="21"/>
    </location>
</feature>
<dbReference type="Proteomes" id="UP000198440">
    <property type="component" value="Unassembled WGS sequence"/>
</dbReference>
<evidence type="ECO:0000256" key="1">
    <source>
        <dbReference type="SAM" id="MobiDB-lite"/>
    </source>
</evidence>
<feature type="chain" id="PRO_5013099626" description="Dihydroxy-acid dehydratase" evidence="2">
    <location>
        <begin position="22"/>
        <end position="243"/>
    </location>
</feature>
<evidence type="ECO:0000313" key="3">
    <source>
        <dbReference type="EMBL" id="SNS23473.1"/>
    </source>
</evidence>
<dbReference type="EMBL" id="FZON01000008">
    <property type="protein sequence ID" value="SNS23473.1"/>
    <property type="molecule type" value="Genomic_DNA"/>
</dbReference>
<dbReference type="AlphaFoldDB" id="A0A239CVU5"/>
<name>A0A239CVU5_9RHOB</name>
<dbReference type="RefSeq" id="WP_212591569.1">
    <property type="nucleotide sequence ID" value="NZ_FZON01000008.1"/>
</dbReference>
<evidence type="ECO:0008006" key="5">
    <source>
        <dbReference type="Google" id="ProtNLM"/>
    </source>
</evidence>
<evidence type="ECO:0000313" key="4">
    <source>
        <dbReference type="Proteomes" id="UP000198440"/>
    </source>
</evidence>
<proteinExistence type="predicted"/>
<protein>
    <recommendedName>
        <fullName evidence="5">Dihydroxy-acid dehydratase</fullName>
    </recommendedName>
</protein>
<evidence type="ECO:0000256" key="2">
    <source>
        <dbReference type="SAM" id="SignalP"/>
    </source>
</evidence>
<keyword evidence="2" id="KW-0732">Signal</keyword>